<dbReference type="Pfam" id="PF17078">
    <property type="entry name" value="SHE3"/>
    <property type="match status" value="1"/>
</dbReference>
<evidence type="ECO:0000256" key="6">
    <source>
        <dbReference type="ARBA" id="ARBA00022824"/>
    </source>
</evidence>
<dbReference type="GO" id="GO:0051028">
    <property type="term" value="P:mRNA transport"/>
    <property type="evidence" value="ECO:0007669"/>
    <property type="project" value="UniProtKB-UniRule"/>
</dbReference>
<dbReference type="GO" id="GO:0003723">
    <property type="term" value="F:RNA binding"/>
    <property type="evidence" value="ECO:0007669"/>
    <property type="project" value="UniProtKB-KW"/>
</dbReference>
<dbReference type="AlphaFoldDB" id="A0AAX4H593"/>
<comment type="function">
    <text evidence="10">RNA-binding protein that binds specific mRNAs including the ASH1 mRNA, coding for a repressor of the HO endonuclease. Part of the mRNA localization machinery that restricts accumulation of certain proteins to the bud and in the daughter cell. Required for the delivery of cortical endoplasmic reticulum into the emerging bud.</text>
</comment>
<keyword evidence="5 11" id="KW-0509">mRNA transport</keyword>
<accession>A0AAX4H593</accession>
<keyword evidence="4 11" id="KW-0813">Transport</keyword>
<gene>
    <name evidence="11" type="primary">SHE3</name>
    <name evidence="13" type="ORF">PUMCH_000902</name>
</gene>
<evidence type="ECO:0000313" key="13">
    <source>
        <dbReference type="EMBL" id="WPK23660.1"/>
    </source>
</evidence>
<dbReference type="Gene3D" id="1.10.287.1490">
    <property type="match status" value="1"/>
</dbReference>
<evidence type="ECO:0000256" key="10">
    <source>
        <dbReference type="ARBA" id="ARBA00024975"/>
    </source>
</evidence>
<evidence type="ECO:0000256" key="9">
    <source>
        <dbReference type="ARBA" id="ARBA00023136"/>
    </source>
</evidence>
<dbReference type="GO" id="GO:0048309">
    <property type="term" value="P:endoplasmic reticulum inheritance"/>
    <property type="evidence" value="ECO:0007669"/>
    <property type="project" value="InterPro"/>
</dbReference>
<keyword evidence="8 11" id="KW-0175">Coiled coil</keyword>
<reference evidence="13 14" key="1">
    <citation type="submission" date="2023-10" db="EMBL/GenBank/DDBJ databases">
        <title>Draft Genome Sequence of Candida saopaulonensis from a very Premature Infant with Sepsis.</title>
        <authorList>
            <person name="Ning Y."/>
            <person name="Dai R."/>
            <person name="Xiao M."/>
            <person name="Xu Y."/>
            <person name="Yan Q."/>
            <person name="Zhang L."/>
        </authorList>
    </citation>
    <scope>NUCLEOTIDE SEQUENCE [LARGE SCALE GENOMIC DNA]</scope>
    <source>
        <strain evidence="13 14">19XY460</strain>
    </source>
</reference>
<feature type="compositionally biased region" description="Polar residues" evidence="12">
    <location>
        <begin position="274"/>
        <end position="288"/>
    </location>
</feature>
<keyword evidence="14" id="KW-1185">Reference proteome</keyword>
<evidence type="ECO:0000256" key="2">
    <source>
        <dbReference type="ARBA" id="ARBA00008123"/>
    </source>
</evidence>
<evidence type="ECO:0000256" key="12">
    <source>
        <dbReference type="SAM" id="MobiDB-lite"/>
    </source>
</evidence>
<evidence type="ECO:0000256" key="4">
    <source>
        <dbReference type="ARBA" id="ARBA00022448"/>
    </source>
</evidence>
<feature type="region of interest" description="Disordered" evidence="12">
    <location>
        <begin position="267"/>
        <end position="476"/>
    </location>
</feature>
<evidence type="ECO:0000256" key="3">
    <source>
        <dbReference type="ARBA" id="ARBA00019884"/>
    </source>
</evidence>
<comment type="similarity">
    <text evidence="2 11">Belongs to the SHE3 family.</text>
</comment>
<evidence type="ECO:0000256" key="1">
    <source>
        <dbReference type="ARBA" id="ARBA00004406"/>
    </source>
</evidence>
<feature type="compositionally biased region" description="Polar residues" evidence="12">
    <location>
        <begin position="450"/>
        <end position="465"/>
    </location>
</feature>
<feature type="compositionally biased region" description="Low complexity" evidence="12">
    <location>
        <begin position="356"/>
        <end position="385"/>
    </location>
</feature>
<feature type="compositionally biased region" description="Low complexity" evidence="12">
    <location>
        <begin position="430"/>
        <end position="440"/>
    </location>
</feature>
<feature type="compositionally biased region" description="Polar residues" evidence="12">
    <location>
        <begin position="386"/>
        <end position="412"/>
    </location>
</feature>
<organism evidence="13 14">
    <name type="scientific">Australozyma saopauloensis</name>
    <dbReference type="NCBI Taxonomy" id="291208"/>
    <lineage>
        <taxon>Eukaryota</taxon>
        <taxon>Fungi</taxon>
        <taxon>Dikarya</taxon>
        <taxon>Ascomycota</taxon>
        <taxon>Saccharomycotina</taxon>
        <taxon>Pichiomycetes</taxon>
        <taxon>Metschnikowiaceae</taxon>
        <taxon>Australozyma</taxon>
    </lineage>
</organism>
<feature type="compositionally biased region" description="Polar residues" evidence="12">
    <location>
        <begin position="336"/>
        <end position="355"/>
    </location>
</feature>
<name>A0AAX4H593_9ASCO</name>
<comment type="subcellular location">
    <subcellularLocation>
        <location evidence="1 11">Endoplasmic reticulum membrane</location>
        <topology evidence="1 11">Peripheral membrane protein</topology>
    </subcellularLocation>
</comment>
<dbReference type="InterPro" id="IPR031398">
    <property type="entry name" value="She3"/>
</dbReference>
<feature type="compositionally biased region" description="Low complexity" evidence="12">
    <location>
        <begin position="320"/>
        <end position="335"/>
    </location>
</feature>
<evidence type="ECO:0000256" key="11">
    <source>
        <dbReference type="RuleBase" id="RU362142"/>
    </source>
</evidence>
<feature type="compositionally biased region" description="Basic residues" evidence="12">
    <location>
        <begin position="289"/>
        <end position="303"/>
    </location>
</feature>
<proteinExistence type="inferred from homology"/>
<evidence type="ECO:0000256" key="7">
    <source>
        <dbReference type="ARBA" id="ARBA00022884"/>
    </source>
</evidence>
<protein>
    <recommendedName>
        <fullName evidence="3 11">SWI5-dependent HO expression protein 3</fullName>
    </recommendedName>
</protein>
<feature type="coiled-coil region" evidence="11">
    <location>
        <begin position="15"/>
        <end position="158"/>
    </location>
</feature>
<dbReference type="GO" id="GO:0005789">
    <property type="term" value="C:endoplasmic reticulum membrane"/>
    <property type="evidence" value="ECO:0007669"/>
    <property type="project" value="UniProtKB-SubCell"/>
</dbReference>
<keyword evidence="6 11" id="KW-0256">Endoplasmic reticulum</keyword>
<evidence type="ECO:0000256" key="8">
    <source>
        <dbReference type="ARBA" id="ARBA00023054"/>
    </source>
</evidence>
<sequence length="476" mass="53528">MTEENKTQKPTSRVIDSLHSEIDELKSEREHLKLSHDEFKKRNAILTSKNDSLLDQLANYKHENDMINALLKRKERRITDLEAEFDLLSSESESLKLSVKNYKIRCDNLQESLASSAAEFERLKIAYDAIVAAQSEYKRHYQEEIAQLTTDLSQHKKLSAAMLSEYMTKIESNDRDVDVLLDSLTSKRKSLDSIYVNRNKTVLEYLGQLARAAKLHGEESRSLMHDNIETINLLREKIPDLQEIVNEHSEQTVDLDTLLGDSNTTLESDFGDLSMSSVTSDESASSLPSRHRSTKKNRQKKGPSRFSPEAELYPDVLPKSRNGQSRGQGLRSSSNESSQGLRLSYPQSRNSSSQTNNFRSNSGGNHRNSNFNNSNQTTDTNFSSNGNMSQQRQFSGSNTSSGHRKSSSQLPTPGNNNRGPKKGGSSPSMNNSGFNQQNNRNNKRRLFYGGSNNYNIANNDQSPHSPLQKAVVDVDI</sequence>
<dbReference type="EMBL" id="CP138894">
    <property type="protein sequence ID" value="WPK23660.1"/>
    <property type="molecule type" value="Genomic_DNA"/>
</dbReference>
<keyword evidence="9 11" id="KW-0472">Membrane</keyword>
<dbReference type="Proteomes" id="UP001338582">
    <property type="component" value="Chromosome 1"/>
</dbReference>
<evidence type="ECO:0000313" key="14">
    <source>
        <dbReference type="Proteomes" id="UP001338582"/>
    </source>
</evidence>
<keyword evidence="7 11" id="KW-0694">RNA-binding</keyword>
<evidence type="ECO:0000256" key="5">
    <source>
        <dbReference type="ARBA" id="ARBA00022816"/>
    </source>
</evidence>